<dbReference type="AlphaFoldDB" id="A0A5B7DTL7"/>
<evidence type="ECO:0000313" key="2">
    <source>
        <dbReference type="EMBL" id="MPC24768.1"/>
    </source>
</evidence>
<dbReference type="Proteomes" id="UP000324222">
    <property type="component" value="Unassembled WGS sequence"/>
</dbReference>
<name>A0A5B7DTL7_PORTR</name>
<keyword evidence="3" id="KW-1185">Reference proteome</keyword>
<sequence>MPDTAIQARVGDGFTVTFDPEKGENVRRRSHRQKYSQYGTVVLREAKRMVAFTKRPPQPSIRVCARYMAPFRYVEEERRPSRRQPIEGPKQQRPANRHYLGEKRLATPSIWQLMVTMMVVGPRCAGPPRQHVVRCHVQMLIYAYCR</sequence>
<reference evidence="2 3" key="1">
    <citation type="submission" date="2019-05" db="EMBL/GenBank/DDBJ databases">
        <title>Another draft genome of Portunus trituberculatus and its Hox gene families provides insights of decapod evolution.</title>
        <authorList>
            <person name="Jeong J.-H."/>
            <person name="Song I."/>
            <person name="Kim S."/>
            <person name="Choi T."/>
            <person name="Kim D."/>
            <person name="Ryu S."/>
            <person name="Kim W."/>
        </authorList>
    </citation>
    <scope>NUCLEOTIDE SEQUENCE [LARGE SCALE GENOMIC DNA]</scope>
    <source>
        <tissue evidence="2">Muscle</tissue>
    </source>
</reference>
<proteinExistence type="predicted"/>
<feature type="region of interest" description="Disordered" evidence="1">
    <location>
        <begin position="76"/>
        <end position="99"/>
    </location>
</feature>
<evidence type="ECO:0000256" key="1">
    <source>
        <dbReference type="SAM" id="MobiDB-lite"/>
    </source>
</evidence>
<accession>A0A5B7DTL7</accession>
<organism evidence="2 3">
    <name type="scientific">Portunus trituberculatus</name>
    <name type="common">Swimming crab</name>
    <name type="synonym">Neptunus trituberculatus</name>
    <dbReference type="NCBI Taxonomy" id="210409"/>
    <lineage>
        <taxon>Eukaryota</taxon>
        <taxon>Metazoa</taxon>
        <taxon>Ecdysozoa</taxon>
        <taxon>Arthropoda</taxon>
        <taxon>Crustacea</taxon>
        <taxon>Multicrustacea</taxon>
        <taxon>Malacostraca</taxon>
        <taxon>Eumalacostraca</taxon>
        <taxon>Eucarida</taxon>
        <taxon>Decapoda</taxon>
        <taxon>Pleocyemata</taxon>
        <taxon>Brachyura</taxon>
        <taxon>Eubrachyura</taxon>
        <taxon>Portunoidea</taxon>
        <taxon>Portunidae</taxon>
        <taxon>Portuninae</taxon>
        <taxon>Portunus</taxon>
    </lineage>
</organism>
<protein>
    <submittedName>
        <fullName evidence="2">Uncharacterized protein</fullName>
    </submittedName>
</protein>
<evidence type="ECO:0000313" key="3">
    <source>
        <dbReference type="Proteomes" id="UP000324222"/>
    </source>
</evidence>
<dbReference type="EMBL" id="VSRR010001371">
    <property type="protein sequence ID" value="MPC24768.1"/>
    <property type="molecule type" value="Genomic_DNA"/>
</dbReference>
<comment type="caution">
    <text evidence="2">The sequence shown here is derived from an EMBL/GenBank/DDBJ whole genome shotgun (WGS) entry which is preliminary data.</text>
</comment>
<gene>
    <name evidence="2" type="ORF">E2C01_017862</name>
</gene>